<gene>
    <name evidence="9" type="ORF">AZI85_17115</name>
</gene>
<evidence type="ECO:0000256" key="3">
    <source>
        <dbReference type="ARBA" id="ARBA00022448"/>
    </source>
</evidence>
<comment type="similarity">
    <text evidence="2">Belongs to the CPA3 antiporters (TC 2.A.63) subunit F family.</text>
</comment>
<dbReference type="OrthoDB" id="9800226at2"/>
<comment type="subcellular location">
    <subcellularLocation>
        <location evidence="1">Cell membrane</location>
        <topology evidence="1">Multi-pass membrane protein</topology>
    </subcellularLocation>
</comment>
<evidence type="ECO:0000256" key="6">
    <source>
        <dbReference type="ARBA" id="ARBA00022989"/>
    </source>
</evidence>
<name>A0A150WTR6_BDEBC</name>
<dbReference type="Proteomes" id="UP000075391">
    <property type="component" value="Unassembled WGS sequence"/>
</dbReference>
<dbReference type="EMBL" id="LUKF01000008">
    <property type="protein sequence ID" value="KYG67600.1"/>
    <property type="molecule type" value="Genomic_DNA"/>
</dbReference>
<evidence type="ECO:0000313" key="10">
    <source>
        <dbReference type="Proteomes" id="UP000075391"/>
    </source>
</evidence>
<keyword evidence="5 8" id="KW-0812">Transmembrane</keyword>
<evidence type="ECO:0000256" key="8">
    <source>
        <dbReference type="SAM" id="Phobius"/>
    </source>
</evidence>
<protein>
    <recommendedName>
        <fullName evidence="11">Cation:proton antiporter</fullName>
    </recommendedName>
</protein>
<evidence type="ECO:0000256" key="2">
    <source>
        <dbReference type="ARBA" id="ARBA00009212"/>
    </source>
</evidence>
<evidence type="ECO:0000256" key="5">
    <source>
        <dbReference type="ARBA" id="ARBA00022692"/>
    </source>
</evidence>
<dbReference type="RefSeq" id="WP_063243310.1">
    <property type="nucleotide sequence ID" value="NZ_LUKF01000008.1"/>
</dbReference>
<reference evidence="9 10" key="1">
    <citation type="submission" date="2016-03" db="EMBL/GenBank/DDBJ databases">
        <authorList>
            <person name="Ploux O."/>
        </authorList>
    </citation>
    <scope>NUCLEOTIDE SEQUENCE [LARGE SCALE GENOMIC DNA]</scope>
    <source>
        <strain evidence="9 10">BER2</strain>
    </source>
</reference>
<dbReference type="PANTHER" id="PTHR34702">
    <property type="entry name" value="NA(+)/H(+) ANTIPORTER SUBUNIT F1"/>
    <property type="match status" value="1"/>
</dbReference>
<organism evidence="9 10">
    <name type="scientific">Bdellovibrio bacteriovorus</name>
    <dbReference type="NCBI Taxonomy" id="959"/>
    <lineage>
        <taxon>Bacteria</taxon>
        <taxon>Pseudomonadati</taxon>
        <taxon>Bdellovibrionota</taxon>
        <taxon>Bdellovibrionia</taxon>
        <taxon>Bdellovibrionales</taxon>
        <taxon>Pseudobdellovibrionaceae</taxon>
        <taxon>Bdellovibrio</taxon>
    </lineage>
</organism>
<evidence type="ECO:0000256" key="4">
    <source>
        <dbReference type="ARBA" id="ARBA00022475"/>
    </source>
</evidence>
<feature type="transmembrane region" description="Helical" evidence="8">
    <location>
        <begin position="58"/>
        <end position="78"/>
    </location>
</feature>
<sequence>MMWFLSALLIVALILGTRRLLLGPTQADRAVVFDLLTAILIAATVLIAIVVNDYKVMSLVIVLAVLSFVGTSLFAYFIEKTKGS</sequence>
<dbReference type="AlphaFoldDB" id="A0A150WTR6"/>
<dbReference type="GO" id="GO:0005886">
    <property type="term" value="C:plasma membrane"/>
    <property type="evidence" value="ECO:0007669"/>
    <property type="project" value="UniProtKB-SubCell"/>
</dbReference>
<keyword evidence="4" id="KW-1003">Cell membrane</keyword>
<dbReference type="PANTHER" id="PTHR34702:SF1">
    <property type="entry name" value="NA(+)_H(+) ANTIPORTER SUBUNIT F"/>
    <property type="match status" value="1"/>
</dbReference>
<keyword evidence="3" id="KW-0813">Transport</keyword>
<comment type="caution">
    <text evidence="9">The sequence shown here is derived from an EMBL/GenBank/DDBJ whole genome shotgun (WGS) entry which is preliminary data.</text>
</comment>
<accession>A0A150WTR6</accession>
<keyword evidence="6 8" id="KW-1133">Transmembrane helix</keyword>
<dbReference type="Pfam" id="PF04066">
    <property type="entry name" value="MrpF_PhaF"/>
    <property type="match status" value="1"/>
</dbReference>
<evidence type="ECO:0000256" key="1">
    <source>
        <dbReference type="ARBA" id="ARBA00004651"/>
    </source>
</evidence>
<evidence type="ECO:0008006" key="11">
    <source>
        <dbReference type="Google" id="ProtNLM"/>
    </source>
</evidence>
<evidence type="ECO:0000256" key="7">
    <source>
        <dbReference type="ARBA" id="ARBA00023136"/>
    </source>
</evidence>
<keyword evidence="7 8" id="KW-0472">Membrane</keyword>
<dbReference type="InterPro" id="IPR007208">
    <property type="entry name" value="MrpF/PhaF-like"/>
</dbReference>
<proteinExistence type="inferred from homology"/>
<evidence type="ECO:0000313" key="9">
    <source>
        <dbReference type="EMBL" id="KYG67600.1"/>
    </source>
</evidence>
<feature type="transmembrane region" description="Helical" evidence="8">
    <location>
        <begin position="30"/>
        <end position="51"/>
    </location>
</feature>
<dbReference type="GO" id="GO:0015385">
    <property type="term" value="F:sodium:proton antiporter activity"/>
    <property type="evidence" value="ECO:0007669"/>
    <property type="project" value="TreeGrafter"/>
</dbReference>